<evidence type="ECO:0000256" key="1">
    <source>
        <dbReference type="SAM" id="Phobius"/>
    </source>
</evidence>
<dbReference type="PANTHER" id="PTHR34138">
    <property type="entry name" value="CELL SHAPE-DETERMINING PROTEIN MREC"/>
    <property type="match status" value="1"/>
</dbReference>
<evidence type="ECO:0000313" key="3">
    <source>
        <dbReference type="EMBL" id="OGI76687.1"/>
    </source>
</evidence>
<proteinExistence type="predicted"/>
<sequence>MNYLLDKKLKRKKFSYIVFFVISLVILFYFRMNIFYGLSYVSTAIFRPVFILGNNIGGKLANISSFFISKNSLISENKNLKSQLSEDKAQLSNYNSILNENTKLKEILGRKIQKANMVLAAILAKPNQSPYDTLIIDAGTKQGLQTGNMVFALGHSSTGEVLGNIPIGRVAEIYADSSKIILFSNAGEKTQAMIGSVSIKIIGRGGGNFEMILPRDIVLQKGDPAVLPGITPYVLGIIEIIISDPRDSFQKALLVSPVNIRELKFVEVEI</sequence>
<name>A0A1F6W437_9BACT</name>
<dbReference type="EMBL" id="MFUA01000021">
    <property type="protein sequence ID" value="OGI76687.1"/>
    <property type="molecule type" value="Genomic_DNA"/>
</dbReference>
<dbReference type="STRING" id="1801750.A3B85_00230"/>
<dbReference type="InterPro" id="IPR042177">
    <property type="entry name" value="Cell/Rod_1"/>
</dbReference>
<dbReference type="PANTHER" id="PTHR34138:SF1">
    <property type="entry name" value="CELL SHAPE-DETERMINING PROTEIN MREC"/>
    <property type="match status" value="1"/>
</dbReference>
<dbReference type="Proteomes" id="UP000178374">
    <property type="component" value="Unassembled WGS sequence"/>
</dbReference>
<dbReference type="InterPro" id="IPR007221">
    <property type="entry name" value="MreC"/>
</dbReference>
<keyword evidence="1" id="KW-0472">Membrane</keyword>
<accession>A0A1F6W437</accession>
<dbReference type="GO" id="GO:0005886">
    <property type="term" value="C:plasma membrane"/>
    <property type="evidence" value="ECO:0007669"/>
    <property type="project" value="TreeGrafter"/>
</dbReference>
<keyword evidence="1" id="KW-0812">Transmembrane</keyword>
<keyword evidence="1" id="KW-1133">Transmembrane helix</keyword>
<comment type="caution">
    <text evidence="3">The sequence shown here is derived from an EMBL/GenBank/DDBJ whole genome shotgun (WGS) entry which is preliminary data.</text>
</comment>
<protein>
    <recommendedName>
        <fullName evidence="2">Rod shape-determining protein MreC beta-barrel core domain-containing protein</fullName>
    </recommendedName>
</protein>
<dbReference type="AlphaFoldDB" id="A0A1F6W437"/>
<evidence type="ECO:0000259" key="2">
    <source>
        <dbReference type="Pfam" id="PF04085"/>
    </source>
</evidence>
<reference evidence="3 4" key="1">
    <citation type="journal article" date="2016" name="Nat. Commun.">
        <title>Thousands of microbial genomes shed light on interconnected biogeochemical processes in an aquifer system.</title>
        <authorList>
            <person name="Anantharaman K."/>
            <person name="Brown C.T."/>
            <person name="Hug L.A."/>
            <person name="Sharon I."/>
            <person name="Castelle C.J."/>
            <person name="Probst A.J."/>
            <person name="Thomas B.C."/>
            <person name="Singh A."/>
            <person name="Wilkins M.J."/>
            <person name="Karaoz U."/>
            <person name="Brodie E.L."/>
            <person name="Williams K.H."/>
            <person name="Hubbard S.S."/>
            <person name="Banfield J.F."/>
        </authorList>
    </citation>
    <scope>NUCLEOTIDE SEQUENCE [LARGE SCALE GENOMIC DNA]</scope>
</reference>
<organism evidence="3 4">
    <name type="scientific">Candidatus Nomurabacteria bacterium RIFCSPHIGHO2_02_FULL_37_13</name>
    <dbReference type="NCBI Taxonomy" id="1801750"/>
    <lineage>
        <taxon>Bacteria</taxon>
        <taxon>Candidatus Nomuraibacteriota</taxon>
    </lineage>
</organism>
<feature type="transmembrane region" description="Helical" evidence="1">
    <location>
        <begin position="14"/>
        <end position="32"/>
    </location>
</feature>
<gene>
    <name evidence="3" type="ORF">A3B85_00230</name>
</gene>
<feature type="domain" description="Rod shape-determining protein MreC beta-barrel core" evidence="2">
    <location>
        <begin position="124"/>
        <end position="268"/>
    </location>
</feature>
<dbReference type="Pfam" id="PF04085">
    <property type="entry name" value="MreC"/>
    <property type="match status" value="1"/>
</dbReference>
<dbReference type="GO" id="GO:0008360">
    <property type="term" value="P:regulation of cell shape"/>
    <property type="evidence" value="ECO:0007669"/>
    <property type="project" value="InterPro"/>
</dbReference>
<dbReference type="InterPro" id="IPR055342">
    <property type="entry name" value="MreC_beta-barrel_core"/>
</dbReference>
<evidence type="ECO:0000313" key="4">
    <source>
        <dbReference type="Proteomes" id="UP000178374"/>
    </source>
</evidence>
<dbReference type="Gene3D" id="2.40.10.340">
    <property type="entry name" value="Rod shape-determining protein MreC, domain 1"/>
    <property type="match status" value="1"/>
</dbReference>